<dbReference type="STRING" id="5627.A0A1C7M1J4"/>
<evidence type="ECO:0000313" key="1">
    <source>
        <dbReference type="EMBL" id="OBZ70800.1"/>
    </source>
</evidence>
<comment type="caution">
    <text evidence="1">The sequence shown here is derived from an EMBL/GenBank/DDBJ whole genome shotgun (WGS) entry which is preliminary data.</text>
</comment>
<dbReference type="Proteomes" id="UP000092993">
    <property type="component" value="Unassembled WGS sequence"/>
</dbReference>
<dbReference type="OrthoDB" id="10590949at2759"/>
<evidence type="ECO:0000313" key="2">
    <source>
        <dbReference type="Proteomes" id="UP000092993"/>
    </source>
</evidence>
<dbReference type="AlphaFoldDB" id="A0A1C7M1J4"/>
<keyword evidence="2" id="KW-1185">Reference proteome</keyword>
<name>A0A1C7M1J4_GRIFR</name>
<proteinExistence type="predicted"/>
<accession>A0A1C7M1J4</accession>
<dbReference type="EMBL" id="LUGG01000013">
    <property type="protein sequence ID" value="OBZ70800.1"/>
    <property type="molecule type" value="Genomic_DNA"/>
</dbReference>
<organism evidence="1 2">
    <name type="scientific">Grifola frondosa</name>
    <name type="common">Maitake</name>
    <name type="synonym">Polyporus frondosus</name>
    <dbReference type="NCBI Taxonomy" id="5627"/>
    <lineage>
        <taxon>Eukaryota</taxon>
        <taxon>Fungi</taxon>
        <taxon>Dikarya</taxon>
        <taxon>Basidiomycota</taxon>
        <taxon>Agaricomycotina</taxon>
        <taxon>Agaricomycetes</taxon>
        <taxon>Polyporales</taxon>
        <taxon>Grifolaceae</taxon>
        <taxon>Grifola</taxon>
    </lineage>
</organism>
<sequence>MNSLLSRTRGLGSLAFSNNILDNIKNVIVLYFLLNRILKVHRHIRARGLLQTLHDFYTWVLQESMLLALRIPSAHKKVETELGKARLQIEERMIPKAPE</sequence>
<reference evidence="1 2" key="1">
    <citation type="submission" date="2016-03" db="EMBL/GenBank/DDBJ databases">
        <title>Whole genome sequencing of Grifola frondosa 9006-11.</title>
        <authorList>
            <person name="Min B."/>
            <person name="Park H."/>
            <person name="Kim J.-G."/>
            <person name="Cho H."/>
            <person name="Oh Y.-L."/>
            <person name="Kong W.-S."/>
            <person name="Choi I.-G."/>
        </authorList>
    </citation>
    <scope>NUCLEOTIDE SEQUENCE [LARGE SCALE GENOMIC DNA]</scope>
    <source>
        <strain evidence="1 2">9006-11</strain>
    </source>
</reference>
<gene>
    <name evidence="1" type="ORF">A0H81_09249</name>
</gene>
<protein>
    <submittedName>
        <fullName evidence="1">Uncharacterized protein</fullName>
    </submittedName>
</protein>